<dbReference type="Proteomes" id="UP000246050">
    <property type="component" value="Unassembled WGS sequence"/>
</dbReference>
<keyword evidence="1" id="KW-1133">Transmembrane helix</keyword>
<organism evidence="2 3">
    <name type="scientific">Micromonospora sicca</name>
    <dbReference type="NCBI Taxonomy" id="2202420"/>
    <lineage>
        <taxon>Bacteria</taxon>
        <taxon>Bacillati</taxon>
        <taxon>Actinomycetota</taxon>
        <taxon>Actinomycetes</taxon>
        <taxon>Micromonosporales</taxon>
        <taxon>Micromonosporaceae</taxon>
        <taxon>Micromonospora</taxon>
    </lineage>
</organism>
<reference evidence="2 3" key="1">
    <citation type="submission" date="2018-05" db="EMBL/GenBank/DDBJ databases">
        <title>Micromonosporas from Atacama Desert.</title>
        <authorList>
            <person name="Carro L."/>
            <person name="Golinska P."/>
            <person name="Klenk H.-P."/>
            <person name="Goodfellow M."/>
        </authorList>
    </citation>
    <scope>NUCLEOTIDE SEQUENCE [LARGE SCALE GENOMIC DNA]</scope>
    <source>
        <strain evidence="2 3">4G51</strain>
    </source>
</reference>
<accession>A0A317DQA1</accession>
<gene>
    <name evidence="2" type="ORF">DKT69_05265</name>
</gene>
<dbReference type="AlphaFoldDB" id="A0A317DQA1"/>
<sequence>MFAWSRRFAARRSVAPTVARPTAYRRHTPHVVPQRTAPCPLTKATAVSVAYPSGDHRRRPSSPDLLVLAVGALLVLAGSAGLVPPSAALALAVAAGSALACV</sequence>
<name>A0A317DQA1_9ACTN</name>
<feature type="non-terminal residue" evidence="2">
    <location>
        <position position="102"/>
    </location>
</feature>
<evidence type="ECO:0000313" key="3">
    <source>
        <dbReference type="Proteomes" id="UP000246050"/>
    </source>
</evidence>
<keyword evidence="1" id="KW-0812">Transmembrane</keyword>
<comment type="caution">
    <text evidence="2">The sequence shown here is derived from an EMBL/GenBank/DDBJ whole genome shotgun (WGS) entry which is preliminary data.</text>
</comment>
<evidence type="ECO:0000313" key="2">
    <source>
        <dbReference type="EMBL" id="PWR16504.1"/>
    </source>
</evidence>
<keyword evidence="1" id="KW-0472">Membrane</keyword>
<feature type="transmembrane region" description="Helical" evidence="1">
    <location>
        <begin position="65"/>
        <end position="83"/>
    </location>
</feature>
<dbReference type="EMBL" id="QGKS01000116">
    <property type="protein sequence ID" value="PWR16504.1"/>
    <property type="molecule type" value="Genomic_DNA"/>
</dbReference>
<protein>
    <submittedName>
        <fullName evidence="2">Uncharacterized protein</fullName>
    </submittedName>
</protein>
<evidence type="ECO:0000256" key="1">
    <source>
        <dbReference type="SAM" id="Phobius"/>
    </source>
</evidence>
<proteinExistence type="predicted"/>